<evidence type="ECO:0000313" key="2">
    <source>
        <dbReference type="EMBL" id="SCB55040.1"/>
    </source>
</evidence>
<reference evidence="3" key="1">
    <citation type="submission" date="2016-08" db="EMBL/GenBank/DDBJ databases">
        <authorList>
            <person name="Varghese N."/>
            <person name="Submissions Spin"/>
        </authorList>
    </citation>
    <scope>NUCLEOTIDE SEQUENCE [LARGE SCALE GENOMIC DNA]</scope>
    <source>
        <strain evidence="3">ERR11</strain>
    </source>
</reference>
<evidence type="ECO:0000256" key="1">
    <source>
        <dbReference type="SAM" id="Phobius"/>
    </source>
</evidence>
<dbReference type="Proteomes" id="UP000199184">
    <property type="component" value="Unassembled WGS sequence"/>
</dbReference>
<evidence type="ECO:0000313" key="3">
    <source>
        <dbReference type="Proteomes" id="UP000199184"/>
    </source>
</evidence>
<proteinExistence type="predicted"/>
<name>A0A1C3XS01_9BRAD</name>
<feature type="transmembrane region" description="Helical" evidence="1">
    <location>
        <begin position="53"/>
        <end position="71"/>
    </location>
</feature>
<keyword evidence="1" id="KW-0472">Membrane</keyword>
<sequence>MQAFVVSIIAGVFFPLLPLLAEYGITGEVQMDALVVTALVYVVAVGLVSRNQVIAISSFFFATICAVMYGVEKSGPPINHPDAFFHHYDLFIGGAIICTYSA</sequence>
<protein>
    <submittedName>
        <fullName evidence="2">Uncharacterized protein</fullName>
    </submittedName>
</protein>
<dbReference type="AlphaFoldDB" id="A0A1C3XS01"/>
<dbReference type="EMBL" id="FMAI01000034">
    <property type="protein sequence ID" value="SCB55040.1"/>
    <property type="molecule type" value="Genomic_DNA"/>
</dbReference>
<accession>A0A1C3XS01</accession>
<gene>
    <name evidence="2" type="ORF">GA0061098_103414</name>
</gene>
<dbReference type="RefSeq" id="WP_091966374.1">
    <property type="nucleotide sequence ID" value="NZ_FMAI01000034.1"/>
</dbReference>
<keyword evidence="1" id="KW-0812">Transmembrane</keyword>
<organism evidence="2 3">
    <name type="scientific">Bradyrhizobium shewense</name>
    <dbReference type="NCBI Taxonomy" id="1761772"/>
    <lineage>
        <taxon>Bacteria</taxon>
        <taxon>Pseudomonadati</taxon>
        <taxon>Pseudomonadota</taxon>
        <taxon>Alphaproteobacteria</taxon>
        <taxon>Hyphomicrobiales</taxon>
        <taxon>Nitrobacteraceae</taxon>
        <taxon>Bradyrhizobium</taxon>
    </lineage>
</organism>
<keyword evidence="1" id="KW-1133">Transmembrane helix</keyword>
<keyword evidence="3" id="KW-1185">Reference proteome</keyword>
<feature type="transmembrane region" description="Helical" evidence="1">
    <location>
        <begin position="31"/>
        <end position="48"/>
    </location>
</feature>